<proteinExistence type="predicted"/>
<protein>
    <recommendedName>
        <fullName evidence="3">Ankyrin</fullName>
    </recommendedName>
</protein>
<reference evidence="1" key="1">
    <citation type="submission" date="2020-12" db="EMBL/GenBank/DDBJ databases">
        <title>Genomic characterization of non-nitrogen-fixing Frankia strains.</title>
        <authorList>
            <person name="Carlos-Shanley C."/>
            <person name="Guerra T."/>
            <person name="Hahn D."/>
        </authorList>
    </citation>
    <scope>NUCLEOTIDE SEQUENCE</scope>
    <source>
        <strain evidence="1">CN6</strain>
    </source>
</reference>
<evidence type="ECO:0008006" key="3">
    <source>
        <dbReference type="Google" id="ProtNLM"/>
    </source>
</evidence>
<evidence type="ECO:0000313" key="2">
    <source>
        <dbReference type="Proteomes" id="UP000604475"/>
    </source>
</evidence>
<comment type="caution">
    <text evidence="1">The sequence shown here is derived from an EMBL/GenBank/DDBJ whole genome shotgun (WGS) entry which is preliminary data.</text>
</comment>
<keyword evidence="2" id="KW-1185">Reference proteome</keyword>
<dbReference type="Proteomes" id="UP000604475">
    <property type="component" value="Unassembled WGS sequence"/>
</dbReference>
<gene>
    <name evidence="1" type="ORF">I7412_12245</name>
</gene>
<dbReference type="RefSeq" id="WP_203000268.1">
    <property type="nucleotide sequence ID" value="NZ_JADWYU010000133.1"/>
</dbReference>
<sequence length="213" mass="23888">MWSGDFEVHLTCPARKAVALARFAEQHGAKFSHIELDQGVAPSQPMLTVFGSGTWTEIQRLAAHWRAGLEAAGLRVLRAKIEAALWNDGVPELDEHARAGLYFEHHVKVRLPPGDERVLGELTSAVRDHGARPSRNARRVHTEDWEDRFVTQRCHGVGRRTATGRLDALLTAVRIGGFEVLEVQQEYVVHDDAAHLDTGWLEREPARGSAWWQ</sequence>
<accession>A0A937UNG2</accession>
<organism evidence="1 2">
    <name type="scientific">Frankia nepalensis</name>
    <dbReference type="NCBI Taxonomy" id="1836974"/>
    <lineage>
        <taxon>Bacteria</taxon>
        <taxon>Bacillati</taxon>
        <taxon>Actinomycetota</taxon>
        <taxon>Actinomycetes</taxon>
        <taxon>Frankiales</taxon>
        <taxon>Frankiaceae</taxon>
        <taxon>Frankia</taxon>
    </lineage>
</organism>
<dbReference type="AlphaFoldDB" id="A0A937UNG2"/>
<evidence type="ECO:0000313" key="1">
    <source>
        <dbReference type="EMBL" id="MBL7627932.1"/>
    </source>
</evidence>
<dbReference type="EMBL" id="JAEACQ010000165">
    <property type="protein sequence ID" value="MBL7627932.1"/>
    <property type="molecule type" value="Genomic_DNA"/>
</dbReference>
<name>A0A937UNG2_9ACTN</name>